<protein>
    <submittedName>
        <fullName evidence="2">Uncharacterized protein</fullName>
    </submittedName>
</protein>
<keyword evidence="1" id="KW-1133">Transmembrane helix</keyword>
<dbReference type="RefSeq" id="WP_149092694.1">
    <property type="nucleotide sequence ID" value="NZ_VKKY01000003.1"/>
</dbReference>
<dbReference type="AlphaFoldDB" id="A0A5B6T9Z0"/>
<dbReference type="OrthoDB" id="965965at2"/>
<comment type="caution">
    <text evidence="2">The sequence shown here is derived from an EMBL/GenBank/DDBJ whole genome shotgun (WGS) entry which is preliminary data.</text>
</comment>
<organism evidence="2 3">
    <name type="scientific">Rufibacter hautae</name>
    <dbReference type="NCBI Taxonomy" id="2595005"/>
    <lineage>
        <taxon>Bacteria</taxon>
        <taxon>Pseudomonadati</taxon>
        <taxon>Bacteroidota</taxon>
        <taxon>Cytophagia</taxon>
        <taxon>Cytophagales</taxon>
        <taxon>Hymenobacteraceae</taxon>
        <taxon>Rufibacter</taxon>
    </lineage>
</organism>
<dbReference type="EMBL" id="VKKY01000003">
    <property type="protein sequence ID" value="KAA3436755.1"/>
    <property type="molecule type" value="Genomic_DNA"/>
</dbReference>
<dbReference type="Proteomes" id="UP000324133">
    <property type="component" value="Unassembled WGS sequence"/>
</dbReference>
<name>A0A5B6T9Z0_9BACT</name>
<proteinExistence type="predicted"/>
<evidence type="ECO:0000256" key="1">
    <source>
        <dbReference type="SAM" id="Phobius"/>
    </source>
</evidence>
<keyword evidence="3" id="KW-1185">Reference proteome</keyword>
<keyword evidence="1" id="KW-0472">Membrane</keyword>
<evidence type="ECO:0000313" key="2">
    <source>
        <dbReference type="EMBL" id="KAA3436755.1"/>
    </source>
</evidence>
<evidence type="ECO:0000313" key="3">
    <source>
        <dbReference type="Proteomes" id="UP000324133"/>
    </source>
</evidence>
<reference evidence="2 3" key="1">
    <citation type="submission" date="2019-07" db="EMBL/GenBank/DDBJ databases">
        <title>Rufibacter sp. nov., isolated from lake sediment.</title>
        <authorList>
            <person name="Qu J.-H."/>
        </authorList>
    </citation>
    <scope>NUCLEOTIDE SEQUENCE [LARGE SCALE GENOMIC DNA]</scope>
    <source>
        <strain evidence="2 3">NBS58-1</strain>
    </source>
</reference>
<accession>A0A5B6T9Z0</accession>
<feature type="transmembrane region" description="Helical" evidence="1">
    <location>
        <begin position="382"/>
        <end position="404"/>
    </location>
</feature>
<sequence length="468" mass="55055">MVVKLHIIFFDSSFEDLIIENQENIEFEEVSFHFFGCVINEINISRIQSKNISIHFASSILSGKINANHLKGVSFNNCLLKDSIFLINQNNIDISYTEENIFPLVWKKVLRKLRVKSFLEAVPESQRYYIDSAKKISYRTNEVKRDKDGVYYDKYQRNSYYKIGYYLNPDERELLNISLSIDYTQENEDVLTKINNSYLNSLSFSGYSGGKVYVENCKVENLYIREYSSKGETTFFNVGPLGLVEKENKIEIYKSNLDNTWFDDIDFTKFKIVSFYRTKFGKAVFTSCAFPNDYTSFDKFKSLENVHYPDKKSDSYYKNQYEIFLQLKSMLESTGNFYESQKMQAISNEALKQIKHISSWDKLILWINGKSNNHGLSIKLPLMYFFSFSIILYIIYLMSLGRMFNKNDVDLNLVGYYFSFIDITHRVDFLANKEEFNPISLCVDFFNKIISGFFIFQFVSAFRKYGKK</sequence>
<keyword evidence="1" id="KW-0812">Transmembrane</keyword>
<gene>
    <name evidence="2" type="ORF">FOA19_20470</name>
</gene>